<dbReference type="RefSeq" id="WP_327969344.1">
    <property type="nucleotide sequence ID" value="NZ_JARMQG010000288.1"/>
</dbReference>
<comment type="caution">
    <text evidence="2">The sequence shown here is derived from an EMBL/GenBank/DDBJ whole genome shotgun (WGS) entry which is preliminary data.</text>
</comment>
<evidence type="ECO:0000256" key="1">
    <source>
        <dbReference type="SAM" id="Phobius"/>
    </source>
</evidence>
<protein>
    <submittedName>
        <fullName evidence="2">Uncharacterized protein</fullName>
    </submittedName>
</protein>
<organism evidence="2 3">
    <name type="scientific">Bacillus xiapuensis</name>
    <dbReference type="NCBI Taxonomy" id="2014075"/>
    <lineage>
        <taxon>Bacteria</taxon>
        <taxon>Bacillati</taxon>
        <taxon>Bacillota</taxon>
        <taxon>Bacilli</taxon>
        <taxon>Bacillales</taxon>
        <taxon>Bacillaceae</taxon>
        <taxon>Bacillus</taxon>
    </lineage>
</organism>
<feature type="transmembrane region" description="Helical" evidence="1">
    <location>
        <begin position="7"/>
        <end position="28"/>
    </location>
</feature>
<gene>
    <name evidence="2" type="ORF">P4447_17535</name>
</gene>
<name>A0ABU6NEG2_9BACI</name>
<evidence type="ECO:0000313" key="2">
    <source>
        <dbReference type="EMBL" id="MED3564222.1"/>
    </source>
</evidence>
<accession>A0ABU6NEG2</accession>
<dbReference type="EMBL" id="JARMQG010000288">
    <property type="protein sequence ID" value="MED3564222.1"/>
    <property type="molecule type" value="Genomic_DNA"/>
</dbReference>
<sequence>MNAKRMLQILVGSNVLLLYVLVCLPIFLVDPDSNVIQSFLNSIQGE</sequence>
<keyword evidence="1" id="KW-1133">Transmembrane helix</keyword>
<keyword evidence="1" id="KW-0472">Membrane</keyword>
<evidence type="ECO:0000313" key="3">
    <source>
        <dbReference type="Proteomes" id="UP001330749"/>
    </source>
</evidence>
<keyword evidence="1" id="KW-0812">Transmembrane</keyword>
<proteinExistence type="predicted"/>
<keyword evidence="3" id="KW-1185">Reference proteome</keyword>
<reference evidence="2 3" key="1">
    <citation type="submission" date="2023-03" db="EMBL/GenBank/DDBJ databases">
        <title>Bacillus Genome Sequencing.</title>
        <authorList>
            <person name="Dunlap C."/>
        </authorList>
    </citation>
    <scope>NUCLEOTIDE SEQUENCE [LARGE SCALE GENOMIC DNA]</scope>
    <source>
        <strain evidence="2 3">B-14544</strain>
    </source>
</reference>
<dbReference type="Proteomes" id="UP001330749">
    <property type="component" value="Unassembled WGS sequence"/>
</dbReference>